<feature type="compositionally biased region" description="Polar residues" evidence="1">
    <location>
        <begin position="90"/>
        <end position="106"/>
    </location>
</feature>
<feature type="compositionally biased region" description="Basic and acidic residues" evidence="1">
    <location>
        <begin position="216"/>
        <end position="230"/>
    </location>
</feature>
<name>A0ABW2JWU3_9ACTN</name>
<reference evidence="4" key="1">
    <citation type="journal article" date="2019" name="Int. J. Syst. Evol. Microbiol.">
        <title>The Global Catalogue of Microorganisms (GCM) 10K type strain sequencing project: providing services to taxonomists for standard genome sequencing and annotation.</title>
        <authorList>
            <consortium name="The Broad Institute Genomics Platform"/>
            <consortium name="The Broad Institute Genome Sequencing Center for Infectious Disease"/>
            <person name="Wu L."/>
            <person name="Ma J."/>
        </authorList>
    </citation>
    <scope>NUCLEOTIDE SEQUENCE [LARGE SCALE GENOMIC DNA]</scope>
    <source>
        <strain evidence="4">SYNS20</strain>
    </source>
</reference>
<evidence type="ECO:0000256" key="1">
    <source>
        <dbReference type="SAM" id="MobiDB-lite"/>
    </source>
</evidence>
<dbReference type="Proteomes" id="UP001596523">
    <property type="component" value="Unassembled WGS sequence"/>
</dbReference>
<gene>
    <name evidence="3" type="ORF">ACFQVC_37900</name>
</gene>
<feature type="compositionally biased region" description="Low complexity" evidence="1">
    <location>
        <begin position="28"/>
        <end position="52"/>
    </location>
</feature>
<evidence type="ECO:0000256" key="2">
    <source>
        <dbReference type="SAM" id="SignalP"/>
    </source>
</evidence>
<accession>A0ABW2JWU3</accession>
<proteinExistence type="predicted"/>
<dbReference type="Pfam" id="PF12079">
    <property type="entry name" value="DUF3558"/>
    <property type="match status" value="1"/>
</dbReference>
<dbReference type="EMBL" id="JBHTCF010000027">
    <property type="protein sequence ID" value="MFC7309978.1"/>
    <property type="molecule type" value="Genomic_DNA"/>
</dbReference>
<feature type="signal peptide" evidence="2">
    <location>
        <begin position="1"/>
        <end position="26"/>
    </location>
</feature>
<feature type="region of interest" description="Disordered" evidence="1">
    <location>
        <begin position="27"/>
        <end position="106"/>
    </location>
</feature>
<keyword evidence="4" id="KW-1185">Reference proteome</keyword>
<protein>
    <submittedName>
        <fullName evidence="3">DUF3558 family protein</fullName>
    </submittedName>
</protein>
<dbReference type="InterPro" id="IPR024520">
    <property type="entry name" value="DUF3558"/>
</dbReference>
<feature type="region of interest" description="Disordered" evidence="1">
    <location>
        <begin position="209"/>
        <end position="281"/>
    </location>
</feature>
<evidence type="ECO:0000313" key="4">
    <source>
        <dbReference type="Proteomes" id="UP001596523"/>
    </source>
</evidence>
<evidence type="ECO:0000313" key="3">
    <source>
        <dbReference type="EMBL" id="MFC7309978.1"/>
    </source>
</evidence>
<feature type="compositionally biased region" description="Basic and acidic residues" evidence="1">
    <location>
        <begin position="248"/>
        <end position="274"/>
    </location>
</feature>
<feature type="chain" id="PRO_5045496971" evidence="2">
    <location>
        <begin position="27"/>
        <end position="281"/>
    </location>
</feature>
<organism evidence="3 4">
    <name type="scientific">Streptomyces monticola</name>
    <dbReference type="NCBI Taxonomy" id="2666263"/>
    <lineage>
        <taxon>Bacteria</taxon>
        <taxon>Bacillati</taxon>
        <taxon>Actinomycetota</taxon>
        <taxon>Actinomycetes</taxon>
        <taxon>Kitasatosporales</taxon>
        <taxon>Streptomycetaceae</taxon>
        <taxon>Streptomyces</taxon>
    </lineage>
</organism>
<keyword evidence="2" id="KW-0732">Signal</keyword>
<comment type="caution">
    <text evidence="3">The sequence shown here is derived from an EMBL/GenBank/DDBJ whole genome shotgun (WGS) entry which is preliminary data.</text>
</comment>
<dbReference type="RefSeq" id="WP_381839628.1">
    <property type="nucleotide sequence ID" value="NZ_JBHTCF010000027.1"/>
</dbReference>
<dbReference type="PROSITE" id="PS51257">
    <property type="entry name" value="PROKAR_LIPOPROTEIN"/>
    <property type="match status" value="1"/>
</dbReference>
<sequence>MHRKGPRLTRILAACAAVPVILTAAACSSDSGDSGSKSDSGGSSSASPSGKDNAAAVKQGAFSKLPEPCKALKGDTVDDLVPEADDKSGKSANSDDTSTRASCSWNGLDSNGTKGSQFRWLNLGLMRYDSNATLGSGDELAAKQLAKKVEEAKALDGAKSVKTEPLSGIGDEATLVTFDQKKKEGDFKNHRIVARVENAVVVLDYNGAGLAGAKGPDTKEMKKDAQDAAKEAVASVVAANKSGGESAKPSEKSSDKPAAKDSDKSADGDSDKSSKKPSSSN</sequence>